<keyword evidence="2" id="KW-1185">Reference proteome</keyword>
<dbReference type="AlphaFoldDB" id="A0A822Z4E7"/>
<sequence>MATAHSPDVFRVCSDSSLSSAELSFRELDDVFLQTQTRIWLGEVLHTRMDEGTTIADLLADGEILFQVSKVVWKLLLTKCIELRYSTAYIYEPIAYGKGRRRYTHYSKVDSFLKEFTIACLCSTNDPWSASCPWLQSTERKPLCVESVHSKTKPTGQPCLDGMKSSCCTNLRGRYLTYHQSTLFYLMPFGRYDIHKSWKAMKRGPPPPNRSYSF</sequence>
<reference evidence="1 2" key="1">
    <citation type="journal article" date="2020" name="Mol. Biol. Evol.">
        <title>Distinct Expression and Methylation Patterns for Genes with Different Fates following a Single Whole-Genome Duplication in Flowering Plants.</title>
        <authorList>
            <person name="Shi T."/>
            <person name="Rahmani R.S."/>
            <person name="Gugger P.F."/>
            <person name="Wang M."/>
            <person name="Li H."/>
            <person name="Zhang Y."/>
            <person name="Li Z."/>
            <person name="Wang Q."/>
            <person name="Van de Peer Y."/>
            <person name="Marchal K."/>
            <person name="Chen J."/>
        </authorList>
    </citation>
    <scope>NUCLEOTIDE SEQUENCE [LARGE SCALE GENOMIC DNA]</scope>
    <source>
        <tissue evidence="1">Leaf</tissue>
    </source>
</reference>
<evidence type="ECO:0000313" key="2">
    <source>
        <dbReference type="Proteomes" id="UP000607653"/>
    </source>
</evidence>
<proteinExistence type="predicted"/>
<dbReference type="PANTHER" id="PTHR46756">
    <property type="entry name" value="TRANSGELIN"/>
    <property type="match status" value="1"/>
</dbReference>
<dbReference type="PANTHER" id="PTHR46756:SF18">
    <property type="entry name" value="GAS2-LIKE PROTEIN PICKLED EGGS"/>
    <property type="match status" value="1"/>
</dbReference>
<evidence type="ECO:0000313" key="1">
    <source>
        <dbReference type="EMBL" id="DAD39423.1"/>
    </source>
</evidence>
<dbReference type="EMBL" id="DUZY01000005">
    <property type="protein sequence ID" value="DAD39423.1"/>
    <property type="molecule type" value="Genomic_DNA"/>
</dbReference>
<accession>A0A822Z4E7</accession>
<gene>
    <name evidence="1" type="ORF">HUJ06_013746</name>
</gene>
<name>A0A822Z4E7_NELNU</name>
<organism evidence="1 2">
    <name type="scientific">Nelumbo nucifera</name>
    <name type="common">Sacred lotus</name>
    <dbReference type="NCBI Taxonomy" id="4432"/>
    <lineage>
        <taxon>Eukaryota</taxon>
        <taxon>Viridiplantae</taxon>
        <taxon>Streptophyta</taxon>
        <taxon>Embryophyta</taxon>
        <taxon>Tracheophyta</taxon>
        <taxon>Spermatophyta</taxon>
        <taxon>Magnoliopsida</taxon>
        <taxon>Proteales</taxon>
        <taxon>Nelumbonaceae</taxon>
        <taxon>Nelumbo</taxon>
    </lineage>
</organism>
<protein>
    <submittedName>
        <fullName evidence="1">Uncharacterized protein</fullName>
    </submittedName>
</protein>
<dbReference type="Proteomes" id="UP000607653">
    <property type="component" value="Unassembled WGS sequence"/>
</dbReference>
<comment type="caution">
    <text evidence="1">The sequence shown here is derived from an EMBL/GenBank/DDBJ whole genome shotgun (WGS) entry which is preliminary data.</text>
</comment>